<organism evidence="1 2">
    <name type="scientific">Ataeniobius toweri</name>
    <dbReference type="NCBI Taxonomy" id="208326"/>
    <lineage>
        <taxon>Eukaryota</taxon>
        <taxon>Metazoa</taxon>
        <taxon>Chordata</taxon>
        <taxon>Craniata</taxon>
        <taxon>Vertebrata</taxon>
        <taxon>Euteleostomi</taxon>
        <taxon>Actinopterygii</taxon>
        <taxon>Neopterygii</taxon>
        <taxon>Teleostei</taxon>
        <taxon>Neoteleostei</taxon>
        <taxon>Acanthomorphata</taxon>
        <taxon>Ovalentaria</taxon>
        <taxon>Atherinomorphae</taxon>
        <taxon>Cyprinodontiformes</taxon>
        <taxon>Goodeidae</taxon>
        <taxon>Ataeniobius</taxon>
    </lineage>
</organism>
<protein>
    <recommendedName>
        <fullName evidence="3">Reverse transcriptase</fullName>
    </recommendedName>
</protein>
<dbReference type="Proteomes" id="UP001345963">
    <property type="component" value="Unassembled WGS sequence"/>
</dbReference>
<evidence type="ECO:0000313" key="1">
    <source>
        <dbReference type="EMBL" id="MED6246871.1"/>
    </source>
</evidence>
<evidence type="ECO:0008006" key="3">
    <source>
        <dbReference type="Google" id="ProtNLM"/>
    </source>
</evidence>
<evidence type="ECO:0000313" key="2">
    <source>
        <dbReference type="Proteomes" id="UP001345963"/>
    </source>
</evidence>
<name>A0ABU7BA75_9TELE</name>
<comment type="caution">
    <text evidence="1">The sequence shown here is derived from an EMBL/GenBank/DDBJ whole genome shotgun (WGS) entry which is preliminary data.</text>
</comment>
<accession>A0ABU7BA75</accession>
<dbReference type="EMBL" id="JAHUTI010045163">
    <property type="protein sequence ID" value="MED6246871.1"/>
    <property type="molecule type" value="Genomic_DNA"/>
</dbReference>
<sequence>MSYFIFADDRQLCISVSPHEQSPFQSLRECIHDISVWMGKNFLQPTANEKVSYCFWSQKKNIRGNLTKLDETKNCRKCCCLQSPDQHQIISHQFLSHSTCLK</sequence>
<reference evidence="1 2" key="1">
    <citation type="submission" date="2021-07" db="EMBL/GenBank/DDBJ databases">
        <authorList>
            <person name="Palmer J.M."/>
        </authorList>
    </citation>
    <scope>NUCLEOTIDE SEQUENCE [LARGE SCALE GENOMIC DNA]</scope>
    <source>
        <strain evidence="1 2">AT_MEX2019</strain>
        <tissue evidence="1">Muscle</tissue>
    </source>
</reference>
<proteinExistence type="predicted"/>
<keyword evidence="2" id="KW-1185">Reference proteome</keyword>
<gene>
    <name evidence="1" type="ORF">ATANTOWER_025278</name>
</gene>